<keyword evidence="3" id="KW-1185">Reference proteome</keyword>
<evidence type="ECO:0000313" key="2">
    <source>
        <dbReference type="EMBL" id="WWD15933.1"/>
    </source>
</evidence>
<feature type="compositionally biased region" description="Basic and acidic residues" evidence="1">
    <location>
        <begin position="113"/>
        <end position="123"/>
    </location>
</feature>
<reference evidence="2" key="2">
    <citation type="submission" date="2024-01" db="EMBL/GenBank/DDBJ databases">
        <title>Comparative genomics of Cryptococcus and Kwoniella reveals pathogenesis evolution and contrasting modes of karyotype evolution via chromosome fusion or intercentromeric recombination.</title>
        <authorList>
            <person name="Coelho M.A."/>
            <person name="David-Palma M."/>
            <person name="Shea T."/>
            <person name="Bowers K."/>
            <person name="McGinley-Smith S."/>
            <person name="Mohammad A.W."/>
            <person name="Gnirke A."/>
            <person name="Yurkov A.M."/>
            <person name="Nowrousian M."/>
            <person name="Sun S."/>
            <person name="Cuomo C.A."/>
            <person name="Heitman J."/>
        </authorList>
    </citation>
    <scope>NUCLEOTIDE SEQUENCE</scope>
    <source>
        <strain evidence="2">CBS 12478</strain>
    </source>
</reference>
<feature type="region of interest" description="Disordered" evidence="1">
    <location>
        <begin position="63"/>
        <end position="138"/>
    </location>
</feature>
<dbReference type="EMBL" id="CP144051">
    <property type="protein sequence ID" value="WWD15933.1"/>
    <property type="molecule type" value="Genomic_DNA"/>
</dbReference>
<feature type="compositionally biased region" description="Polar residues" evidence="1">
    <location>
        <begin position="77"/>
        <end position="90"/>
    </location>
</feature>
<evidence type="ECO:0000256" key="1">
    <source>
        <dbReference type="SAM" id="MobiDB-lite"/>
    </source>
</evidence>
<dbReference type="AlphaFoldDB" id="A0AAJ8LCE0"/>
<reference evidence="2" key="1">
    <citation type="submission" date="2017-08" db="EMBL/GenBank/DDBJ databases">
        <authorList>
            <person name="Cuomo C."/>
            <person name="Billmyre B."/>
            <person name="Heitman J."/>
        </authorList>
    </citation>
    <scope>NUCLEOTIDE SEQUENCE</scope>
    <source>
        <strain evidence="2">CBS 12478</strain>
    </source>
</reference>
<gene>
    <name evidence="2" type="ORF">CI109_100357</name>
</gene>
<evidence type="ECO:0000313" key="3">
    <source>
        <dbReference type="Proteomes" id="UP000322225"/>
    </source>
</evidence>
<name>A0AAJ8LCE0_9TREE</name>
<dbReference type="Proteomes" id="UP000322225">
    <property type="component" value="Chromosome 1"/>
</dbReference>
<proteinExistence type="predicted"/>
<dbReference type="KEGG" id="ksn:43587097"/>
<accession>A0AAJ8LCE0</accession>
<dbReference type="RefSeq" id="XP_065822838.1">
    <property type="nucleotide sequence ID" value="XM_065966766.1"/>
</dbReference>
<protein>
    <submittedName>
        <fullName evidence="2">Uncharacterized protein</fullName>
    </submittedName>
</protein>
<sequence>MTESREKDRELNRLRGIKDSRRALFGPAGQVTDTAHPNRLHISTGRAVEVCPTKETFAHIVQRRDTPSAPPQPFVPTPNTSHNQSRQTLPSRFAPPRPPVFGNIRSKLNTVTDRSETGSDSRRIRLANATGGGGIPKF</sequence>
<dbReference type="GeneID" id="43587097"/>
<organism evidence="2 3">
    <name type="scientific">Kwoniella shandongensis</name>
    <dbReference type="NCBI Taxonomy" id="1734106"/>
    <lineage>
        <taxon>Eukaryota</taxon>
        <taxon>Fungi</taxon>
        <taxon>Dikarya</taxon>
        <taxon>Basidiomycota</taxon>
        <taxon>Agaricomycotina</taxon>
        <taxon>Tremellomycetes</taxon>
        <taxon>Tremellales</taxon>
        <taxon>Cryptococcaceae</taxon>
        <taxon>Kwoniella</taxon>
    </lineage>
</organism>